<sequence>MFVEAKLDSVFPHVKGTQVGRKLLGQQLIFPCSMFFEWDEDHDYLVRLELVVDVGSPISRALFSIIDSAFVLEHSSLSQ</sequence>
<dbReference type="Proteomes" id="UP000198211">
    <property type="component" value="Unassembled WGS sequence"/>
</dbReference>
<protein>
    <recommendedName>
        <fullName evidence="3">Bzip transcription factor</fullName>
    </recommendedName>
</protein>
<evidence type="ECO:0008006" key="3">
    <source>
        <dbReference type="Google" id="ProtNLM"/>
    </source>
</evidence>
<keyword evidence="2" id="KW-1185">Reference proteome</keyword>
<organism evidence="1 2">
    <name type="scientific">Phytophthora megakarya</name>
    <dbReference type="NCBI Taxonomy" id="4795"/>
    <lineage>
        <taxon>Eukaryota</taxon>
        <taxon>Sar</taxon>
        <taxon>Stramenopiles</taxon>
        <taxon>Oomycota</taxon>
        <taxon>Peronosporomycetes</taxon>
        <taxon>Peronosporales</taxon>
        <taxon>Peronosporaceae</taxon>
        <taxon>Phytophthora</taxon>
    </lineage>
</organism>
<comment type="caution">
    <text evidence="1">The sequence shown here is derived from an EMBL/GenBank/DDBJ whole genome shotgun (WGS) entry which is preliminary data.</text>
</comment>
<accession>A0A225WWI1</accession>
<proteinExistence type="predicted"/>
<evidence type="ECO:0000313" key="1">
    <source>
        <dbReference type="EMBL" id="OWZ21983.1"/>
    </source>
</evidence>
<gene>
    <name evidence="1" type="ORF">PHMEG_0003380</name>
</gene>
<name>A0A225WWI1_9STRA</name>
<dbReference type="AlphaFoldDB" id="A0A225WWI1"/>
<dbReference type="EMBL" id="NBNE01000172">
    <property type="protein sequence ID" value="OWZ21983.1"/>
    <property type="molecule type" value="Genomic_DNA"/>
</dbReference>
<reference evidence="2" key="1">
    <citation type="submission" date="2017-03" db="EMBL/GenBank/DDBJ databases">
        <title>Phytopthora megakarya and P. palmivora, two closely related causual agents of cacao black pod achieved similar genome size and gene model numbers by different mechanisms.</title>
        <authorList>
            <person name="Ali S."/>
            <person name="Shao J."/>
            <person name="Larry D.J."/>
            <person name="Kronmiller B."/>
            <person name="Shen D."/>
            <person name="Strem M.D."/>
            <person name="Melnick R.L."/>
            <person name="Guiltinan M.J."/>
            <person name="Tyler B.M."/>
            <person name="Meinhardt L.W."/>
            <person name="Bailey B.A."/>
        </authorList>
    </citation>
    <scope>NUCLEOTIDE SEQUENCE [LARGE SCALE GENOMIC DNA]</scope>
    <source>
        <strain evidence="2">zdho120</strain>
    </source>
</reference>
<evidence type="ECO:0000313" key="2">
    <source>
        <dbReference type="Proteomes" id="UP000198211"/>
    </source>
</evidence>